<protein>
    <submittedName>
        <fullName evidence="2">Uncharacterized protein</fullName>
    </submittedName>
</protein>
<organism evidence="2 3">
    <name type="scientific">Sulfitobacter guttiformis</name>
    <dbReference type="NCBI Taxonomy" id="74349"/>
    <lineage>
        <taxon>Bacteria</taxon>
        <taxon>Pseudomonadati</taxon>
        <taxon>Pseudomonadota</taxon>
        <taxon>Alphaproteobacteria</taxon>
        <taxon>Rhodobacterales</taxon>
        <taxon>Roseobacteraceae</taxon>
        <taxon>Sulfitobacter</taxon>
    </lineage>
</organism>
<dbReference type="EMBL" id="RAQK01000001">
    <property type="protein sequence ID" value="RKE95747.1"/>
    <property type="molecule type" value="Genomic_DNA"/>
</dbReference>
<evidence type="ECO:0000313" key="2">
    <source>
        <dbReference type="EMBL" id="RKE95747.1"/>
    </source>
</evidence>
<reference evidence="2 3" key="1">
    <citation type="submission" date="2018-09" db="EMBL/GenBank/DDBJ databases">
        <title>Genomic Encyclopedia of Archaeal and Bacterial Type Strains, Phase II (KMG-II): from individual species to whole genera.</title>
        <authorList>
            <person name="Goeker M."/>
        </authorList>
    </citation>
    <scope>NUCLEOTIDE SEQUENCE [LARGE SCALE GENOMIC DNA]</scope>
    <source>
        <strain evidence="2 3">DSM 11458</strain>
    </source>
</reference>
<keyword evidence="3" id="KW-1185">Reference proteome</keyword>
<dbReference type="AlphaFoldDB" id="A0A420DNJ0"/>
<gene>
    <name evidence="2" type="ORF">C8N30_0284</name>
</gene>
<evidence type="ECO:0000256" key="1">
    <source>
        <dbReference type="SAM" id="MobiDB-lite"/>
    </source>
</evidence>
<name>A0A420DNJ0_9RHOB</name>
<accession>A0A420DNJ0</accession>
<proteinExistence type="predicted"/>
<feature type="region of interest" description="Disordered" evidence="1">
    <location>
        <begin position="167"/>
        <end position="189"/>
    </location>
</feature>
<evidence type="ECO:0000313" key="3">
    <source>
        <dbReference type="Proteomes" id="UP000284407"/>
    </source>
</evidence>
<sequence>MAFWIGRDAMCISDYSRARLFCQGLSLGGGIGAKLWQCRVCDPGAEFAEFKEFDLTKTFFTVSAFALTLALPVAADPAVGLGFSLSFGGGQADAGVGVRLFSDDDEDSFAATLGLDYMLKSRSLRPTVGAAYLMDGSYIGLDMGLDLQSREFDFGVGIGGVKTQRDGVAVTGPDETPDGVGGNDDLVGL</sequence>
<dbReference type="Proteomes" id="UP000284407">
    <property type="component" value="Unassembled WGS sequence"/>
</dbReference>
<comment type="caution">
    <text evidence="2">The sequence shown here is derived from an EMBL/GenBank/DDBJ whole genome shotgun (WGS) entry which is preliminary data.</text>
</comment>